<organism evidence="3 4">
    <name type="scientific">Pseudonocardia sulfidoxydans NBRC 16205</name>
    <dbReference type="NCBI Taxonomy" id="1223511"/>
    <lineage>
        <taxon>Bacteria</taxon>
        <taxon>Bacillati</taxon>
        <taxon>Actinomycetota</taxon>
        <taxon>Actinomycetes</taxon>
        <taxon>Pseudonocardiales</taxon>
        <taxon>Pseudonocardiaceae</taxon>
        <taxon>Pseudonocardia</taxon>
    </lineage>
</organism>
<accession>A0A511DEN9</accession>
<dbReference type="InterPro" id="IPR019051">
    <property type="entry name" value="Trp_biosyn_TM_oprn/chp"/>
</dbReference>
<evidence type="ECO:0000256" key="1">
    <source>
        <dbReference type="SAM" id="MobiDB-lite"/>
    </source>
</evidence>
<dbReference type="RefSeq" id="WP_186816875.1">
    <property type="nucleotide sequence ID" value="NZ_BJVJ01000017.1"/>
</dbReference>
<evidence type="ECO:0000313" key="3">
    <source>
        <dbReference type="EMBL" id="GEL23242.1"/>
    </source>
</evidence>
<feature type="transmembrane region" description="Helical" evidence="2">
    <location>
        <begin position="90"/>
        <end position="111"/>
    </location>
</feature>
<gene>
    <name evidence="3" type="ORF">PSU4_21960</name>
</gene>
<evidence type="ECO:0000256" key="2">
    <source>
        <dbReference type="SAM" id="Phobius"/>
    </source>
</evidence>
<feature type="compositionally biased region" description="Low complexity" evidence="1">
    <location>
        <begin position="196"/>
        <end position="210"/>
    </location>
</feature>
<evidence type="ECO:0000313" key="4">
    <source>
        <dbReference type="Proteomes" id="UP000321685"/>
    </source>
</evidence>
<feature type="transmembrane region" description="Helical" evidence="2">
    <location>
        <begin position="64"/>
        <end position="83"/>
    </location>
</feature>
<dbReference type="EMBL" id="BJVJ01000017">
    <property type="protein sequence ID" value="GEL23242.1"/>
    <property type="molecule type" value="Genomic_DNA"/>
</dbReference>
<proteinExistence type="predicted"/>
<feature type="transmembrane region" description="Helical" evidence="2">
    <location>
        <begin position="131"/>
        <end position="156"/>
    </location>
</feature>
<dbReference type="Pfam" id="PF09534">
    <property type="entry name" value="Trp_oprn_chp"/>
    <property type="match status" value="1"/>
</dbReference>
<sequence length="226" mass="22271">MTVAAAPARAGRRRLLVVCAALAVGALATWGGARPTWFSVTVPTVRGDALATATGTQVQPVPTALALLAVAGIAATVAVSGAARRVLGGLLALVAVATVWAVVATLVSPPAPARLAQLAGLTVTPGAVGEVSGAAAPVLTLAGAVLVGAAGVLLALRENGMPRLGARYDAPTAQRRPRQTDPDRTAWEDLDAGRDPTVGPTPGTAPGTGPEEIDDRPGRGGGEGAV</sequence>
<feature type="region of interest" description="Disordered" evidence="1">
    <location>
        <begin position="165"/>
        <end position="226"/>
    </location>
</feature>
<keyword evidence="4" id="KW-1185">Reference proteome</keyword>
<name>A0A511DEN9_9PSEU</name>
<keyword evidence="2" id="KW-0812">Transmembrane</keyword>
<dbReference type="AlphaFoldDB" id="A0A511DEN9"/>
<dbReference type="Proteomes" id="UP000321685">
    <property type="component" value="Unassembled WGS sequence"/>
</dbReference>
<keyword evidence="2" id="KW-1133">Transmembrane helix</keyword>
<protein>
    <recommendedName>
        <fullName evidence="5">Tryptophan-associated transmembrane protein</fullName>
    </recommendedName>
</protein>
<comment type="caution">
    <text evidence="3">The sequence shown here is derived from an EMBL/GenBank/DDBJ whole genome shotgun (WGS) entry which is preliminary data.</text>
</comment>
<feature type="compositionally biased region" description="Basic and acidic residues" evidence="1">
    <location>
        <begin position="178"/>
        <end position="194"/>
    </location>
</feature>
<keyword evidence="2" id="KW-0472">Membrane</keyword>
<reference evidence="3 4" key="1">
    <citation type="submission" date="2019-07" db="EMBL/GenBank/DDBJ databases">
        <title>Whole genome shotgun sequence of Pseudonocardia sulfidoxydans NBRC 16205.</title>
        <authorList>
            <person name="Hosoyama A."/>
            <person name="Uohara A."/>
            <person name="Ohji S."/>
            <person name="Ichikawa N."/>
        </authorList>
    </citation>
    <scope>NUCLEOTIDE SEQUENCE [LARGE SCALE GENOMIC DNA]</scope>
    <source>
        <strain evidence="3 4">NBRC 16205</strain>
    </source>
</reference>
<evidence type="ECO:0008006" key="5">
    <source>
        <dbReference type="Google" id="ProtNLM"/>
    </source>
</evidence>